<dbReference type="SUPFAM" id="SSF55073">
    <property type="entry name" value="Nucleotide cyclase"/>
    <property type="match status" value="1"/>
</dbReference>
<evidence type="ECO:0000313" key="3">
    <source>
        <dbReference type="EMBL" id="NMN96371.1"/>
    </source>
</evidence>
<dbReference type="InterPro" id="IPR050469">
    <property type="entry name" value="Diguanylate_Cyclase"/>
</dbReference>
<dbReference type="PANTHER" id="PTHR45138:SF9">
    <property type="entry name" value="DIGUANYLATE CYCLASE DGCM-RELATED"/>
    <property type="match status" value="1"/>
</dbReference>
<name>A0A848KDR2_9NOCA</name>
<dbReference type="InterPro" id="IPR029787">
    <property type="entry name" value="Nucleotide_cyclase"/>
</dbReference>
<evidence type="ECO:0000313" key="4">
    <source>
        <dbReference type="Proteomes" id="UP000535543"/>
    </source>
</evidence>
<accession>A0A848KDR2</accession>
<feature type="transmembrane region" description="Helical" evidence="1">
    <location>
        <begin position="36"/>
        <end position="53"/>
    </location>
</feature>
<dbReference type="Gene3D" id="3.30.70.270">
    <property type="match status" value="1"/>
</dbReference>
<dbReference type="PANTHER" id="PTHR45138">
    <property type="entry name" value="REGULATORY COMPONENTS OF SENSORY TRANSDUCTION SYSTEM"/>
    <property type="match status" value="1"/>
</dbReference>
<dbReference type="Proteomes" id="UP000535543">
    <property type="component" value="Unassembled WGS sequence"/>
</dbReference>
<reference evidence="3 4" key="2">
    <citation type="submission" date="2020-06" db="EMBL/GenBank/DDBJ databases">
        <title>Antribacter stalactiti gen. nov., sp. nov., a new member of the family Nacardiaceae isolated from a cave.</title>
        <authorList>
            <person name="Kim I.S."/>
        </authorList>
    </citation>
    <scope>NUCLEOTIDE SEQUENCE [LARGE SCALE GENOMIC DNA]</scope>
    <source>
        <strain evidence="3 4">YC2-7</strain>
    </source>
</reference>
<keyword evidence="4" id="KW-1185">Reference proteome</keyword>
<dbReference type="AlphaFoldDB" id="A0A848KDR2"/>
<keyword evidence="1" id="KW-0472">Membrane</keyword>
<dbReference type="GO" id="GO:1902201">
    <property type="term" value="P:negative regulation of bacterial-type flagellum-dependent cell motility"/>
    <property type="evidence" value="ECO:0007669"/>
    <property type="project" value="TreeGrafter"/>
</dbReference>
<dbReference type="InterPro" id="IPR043128">
    <property type="entry name" value="Rev_trsase/Diguanyl_cyclase"/>
</dbReference>
<evidence type="ECO:0000259" key="2">
    <source>
        <dbReference type="PROSITE" id="PS50887"/>
    </source>
</evidence>
<feature type="transmembrane region" description="Helical" evidence="1">
    <location>
        <begin position="193"/>
        <end position="220"/>
    </location>
</feature>
<dbReference type="InterPro" id="IPR000160">
    <property type="entry name" value="GGDEF_dom"/>
</dbReference>
<dbReference type="RefSeq" id="WP_169588272.1">
    <property type="nucleotide sequence ID" value="NZ_VCQU01000005.1"/>
</dbReference>
<dbReference type="CDD" id="cd01949">
    <property type="entry name" value="GGDEF"/>
    <property type="match status" value="1"/>
</dbReference>
<feature type="transmembrane region" description="Helical" evidence="1">
    <location>
        <begin position="59"/>
        <end position="77"/>
    </location>
</feature>
<organism evidence="3 4">
    <name type="scientific">Antrihabitans stalactiti</name>
    <dbReference type="NCBI Taxonomy" id="2584121"/>
    <lineage>
        <taxon>Bacteria</taxon>
        <taxon>Bacillati</taxon>
        <taxon>Actinomycetota</taxon>
        <taxon>Actinomycetes</taxon>
        <taxon>Mycobacteriales</taxon>
        <taxon>Nocardiaceae</taxon>
        <taxon>Antrihabitans</taxon>
    </lineage>
</organism>
<feature type="transmembrane region" description="Helical" evidence="1">
    <location>
        <begin position="149"/>
        <end position="173"/>
    </location>
</feature>
<evidence type="ECO:0000256" key="1">
    <source>
        <dbReference type="SAM" id="Phobius"/>
    </source>
</evidence>
<dbReference type="GO" id="GO:0005886">
    <property type="term" value="C:plasma membrane"/>
    <property type="evidence" value="ECO:0007669"/>
    <property type="project" value="TreeGrafter"/>
</dbReference>
<sequence>MGRDWLVVVNLGSFAMVGVALVLVVLWGIDRSRVHPLFFAGMIALYFAGTLALSLNADIALLASIHGILFPIAFVLLADGLLRRSGLRLGHSIAASYIVVLAVAVWYFAYVSPLMVARIVTQNLGTGLLLLFVAAKLRAAVRPQLADRVTVIATTTLGVALLVNVLLAPFSNVPREITSDAELDAYLASPLEVGIIIASAVIMPALLVTLLAVTVADLVADLRFQRDRDELTGLLNRRGFLEHAQLTLRRAPASTLVLADLDFFKGVNDALGHAGGDYALATFARVLRSAPDVGQVSGRIGGEEFAVLLPEMDSHSAIEFAESARARLAAQAIIYGGASASLTASFGVATATPSMSLPALIDAADRALYAAKAKGRNCTAVREAS</sequence>
<dbReference type="Pfam" id="PF00990">
    <property type="entry name" value="GGDEF"/>
    <property type="match status" value="1"/>
</dbReference>
<proteinExistence type="predicted"/>
<protein>
    <submittedName>
        <fullName evidence="3">GGDEF domain-containing protein</fullName>
    </submittedName>
</protein>
<gene>
    <name evidence="3" type="ORF">FGL95_15120</name>
</gene>
<feature type="transmembrane region" description="Helical" evidence="1">
    <location>
        <begin position="89"/>
        <end position="109"/>
    </location>
</feature>
<dbReference type="PROSITE" id="PS50887">
    <property type="entry name" value="GGDEF"/>
    <property type="match status" value="1"/>
</dbReference>
<dbReference type="GO" id="GO:0052621">
    <property type="term" value="F:diguanylate cyclase activity"/>
    <property type="evidence" value="ECO:0007669"/>
    <property type="project" value="TreeGrafter"/>
</dbReference>
<feature type="domain" description="GGDEF" evidence="2">
    <location>
        <begin position="252"/>
        <end position="384"/>
    </location>
</feature>
<feature type="transmembrane region" description="Helical" evidence="1">
    <location>
        <begin position="115"/>
        <end position="137"/>
    </location>
</feature>
<feature type="transmembrane region" description="Helical" evidence="1">
    <location>
        <begin position="6"/>
        <end position="29"/>
    </location>
</feature>
<dbReference type="GO" id="GO:0043709">
    <property type="term" value="P:cell adhesion involved in single-species biofilm formation"/>
    <property type="evidence" value="ECO:0007669"/>
    <property type="project" value="TreeGrafter"/>
</dbReference>
<dbReference type="SMART" id="SM00267">
    <property type="entry name" value="GGDEF"/>
    <property type="match status" value="1"/>
</dbReference>
<keyword evidence="1" id="KW-1133">Transmembrane helix</keyword>
<comment type="caution">
    <text evidence="3">The sequence shown here is derived from an EMBL/GenBank/DDBJ whole genome shotgun (WGS) entry which is preliminary data.</text>
</comment>
<keyword evidence="1" id="KW-0812">Transmembrane</keyword>
<dbReference type="EMBL" id="VCQU01000005">
    <property type="protein sequence ID" value="NMN96371.1"/>
    <property type="molecule type" value="Genomic_DNA"/>
</dbReference>
<reference evidence="3 4" key="1">
    <citation type="submission" date="2019-05" db="EMBL/GenBank/DDBJ databases">
        <authorList>
            <person name="Lee S.D."/>
        </authorList>
    </citation>
    <scope>NUCLEOTIDE SEQUENCE [LARGE SCALE GENOMIC DNA]</scope>
    <source>
        <strain evidence="3 4">YC2-7</strain>
    </source>
</reference>
<dbReference type="NCBIfam" id="TIGR00254">
    <property type="entry name" value="GGDEF"/>
    <property type="match status" value="1"/>
</dbReference>